<dbReference type="GO" id="GO:0008277">
    <property type="term" value="P:regulation of G protein-coupled receptor signaling pathway"/>
    <property type="evidence" value="ECO:0007669"/>
    <property type="project" value="InterPro"/>
</dbReference>
<dbReference type="GO" id="GO:0035556">
    <property type="term" value="P:intracellular signal transduction"/>
    <property type="evidence" value="ECO:0007669"/>
    <property type="project" value="InterPro"/>
</dbReference>
<dbReference type="OrthoDB" id="196547at2759"/>
<dbReference type="Pfam" id="PF00610">
    <property type="entry name" value="DEP"/>
    <property type="match status" value="1"/>
</dbReference>
<feature type="domain" description="RGS" evidence="2">
    <location>
        <begin position="338"/>
        <end position="453"/>
    </location>
</feature>
<accession>A0A4Z2CWE9</accession>
<dbReference type="PROSITE" id="PS50186">
    <property type="entry name" value="DEP"/>
    <property type="match status" value="1"/>
</dbReference>
<dbReference type="InterPro" id="IPR044926">
    <property type="entry name" value="RGS_subdomain_2"/>
</dbReference>
<dbReference type="Gene3D" id="1.10.10.10">
    <property type="entry name" value="Winged helix-like DNA-binding domain superfamily/Winged helix DNA-binding domain"/>
    <property type="match status" value="1"/>
</dbReference>
<evidence type="ECO:0000313" key="4">
    <source>
        <dbReference type="EMBL" id="TNN08525.1"/>
    </source>
</evidence>
<dbReference type="InterPro" id="IPR047017">
    <property type="entry name" value="RGS6/7/9/11_DHEX_sf"/>
</dbReference>
<dbReference type="GO" id="GO:0005096">
    <property type="term" value="F:GTPase activator activity"/>
    <property type="evidence" value="ECO:0007669"/>
    <property type="project" value="TreeGrafter"/>
</dbReference>
<evidence type="ECO:0000313" key="5">
    <source>
        <dbReference type="Proteomes" id="UP000311919"/>
    </source>
</evidence>
<evidence type="ECO:0000259" key="2">
    <source>
        <dbReference type="PROSITE" id="PS50132"/>
    </source>
</evidence>
<reference evidence="4 5" key="1">
    <citation type="submission" date="2019-03" db="EMBL/GenBank/DDBJ databases">
        <title>An improved genome assembly of the fluke Schistosoma japonicum.</title>
        <authorList>
            <person name="Hu W."/>
            <person name="Luo F."/>
            <person name="Yin M."/>
            <person name="Mo X."/>
            <person name="Sun C."/>
            <person name="Wu Q."/>
            <person name="Zhu B."/>
            <person name="Xiang M."/>
            <person name="Wang J."/>
            <person name="Wang Y."/>
            <person name="Zhang T."/>
            <person name="Xu B."/>
            <person name="Zheng H."/>
            <person name="Feng Z."/>
        </authorList>
    </citation>
    <scope>NUCLEOTIDE SEQUENCE [LARGE SCALE GENOMIC DNA]</scope>
    <source>
        <strain evidence="4">HuSjv2</strain>
        <tissue evidence="4">Worms</tissue>
    </source>
</reference>
<dbReference type="PANTHER" id="PTHR45746">
    <property type="entry name" value="LP21163P"/>
    <property type="match status" value="1"/>
</dbReference>
<protein>
    <submittedName>
        <fullName evidence="4">Regulator of G-protein signaling 7</fullName>
    </submittedName>
</protein>
<feature type="domain" description="DEP" evidence="3">
    <location>
        <begin position="51"/>
        <end position="109"/>
    </location>
</feature>
<dbReference type="Proteomes" id="UP000311919">
    <property type="component" value="Unassembled WGS sequence"/>
</dbReference>
<dbReference type="Pfam" id="PF18148">
    <property type="entry name" value="RGS_DHEX"/>
    <property type="match status" value="1"/>
</dbReference>
<dbReference type="GO" id="GO:0005737">
    <property type="term" value="C:cytoplasm"/>
    <property type="evidence" value="ECO:0007669"/>
    <property type="project" value="TreeGrafter"/>
</dbReference>
<dbReference type="GO" id="GO:0005886">
    <property type="term" value="C:plasma membrane"/>
    <property type="evidence" value="ECO:0007669"/>
    <property type="project" value="TreeGrafter"/>
</dbReference>
<evidence type="ECO:0000259" key="3">
    <source>
        <dbReference type="PROSITE" id="PS50186"/>
    </source>
</evidence>
<dbReference type="InterPro" id="IPR016137">
    <property type="entry name" value="RGS"/>
</dbReference>
<dbReference type="STRING" id="6182.A0A4Z2CWE9"/>
<dbReference type="InterPro" id="IPR036388">
    <property type="entry name" value="WH-like_DNA-bd_sf"/>
</dbReference>
<comment type="caution">
    <text evidence="4">The sequence shown here is derived from an EMBL/GenBank/DDBJ whole genome shotgun (WGS) entry which is preliminary data.</text>
</comment>
<keyword evidence="5" id="KW-1185">Reference proteome</keyword>
<dbReference type="Gene3D" id="1.10.167.10">
    <property type="entry name" value="Regulator of G-protein Signalling 4, domain 2"/>
    <property type="match status" value="1"/>
</dbReference>
<dbReference type="PROSITE" id="PS50132">
    <property type="entry name" value="RGS"/>
    <property type="match status" value="1"/>
</dbReference>
<dbReference type="GO" id="GO:0009968">
    <property type="term" value="P:negative regulation of signal transduction"/>
    <property type="evidence" value="ECO:0007669"/>
    <property type="project" value="UniProtKB-KW"/>
</dbReference>
<sequence>MESIKLYGKEELDLQYRSLQTHKMEQIIGRMNDKKTGIIYEFQTDPFLHCAFQGNAFVSWLQENIPTSDENEAIHMTELFLFYGYIFRITESSQPYFKFNKTYWYRFQAPFYWISKLSKADDIDYAIYLMKRNLKKGGLKSDDPEEEIFQQLSKTLSDKWKIIELQAAEQLRLEKKRNKVDRNILRLQEHAFWKVYRPTGKAKYKLTDELPRNFKFKQIQARQEQMRNKMLEQKKIMEEISTGNMDQDINTMALQLQNDPLINLHRSDKKSIELIKMYIINHSNYDNLLHGDSMKNNWFASGKDASAWEDDSITSPPTGATGSIAYPTLKQARMWATSMDHLIRDVNGQKWLEQFMQKEYSCENFRFLQEVINYKFGPLSKIEHESKRIYSEYLAKTGNSEINVDNYIITVTENLLKNPNPFCFDLAQEHIYNLVRTDSYARFIRSSDYLALVNHSIKAASVQTASSQDKVEQPKK</sequence>
<name>A0A4Z2CWE9_SCHJA</name>
<proteinExistence type="predicted"/>
<organism evidence="4 5">
    <name type="scientific">Schistosoma japonicum</name>
    <name type="common">Blood fluke</name>
    <dbReference type="NCBI Taxonomy" id="6182"/>
    <lineage>
        <taxon>Eukaryota</taxon>
        <taxon>Metazoa</taxon>
        <taxon>Spiralia</taxon>
        <taxon>Lophotrochozoa</taxon>
        <taxon>Platyhelminthes</taxon>
        <taxon>Trematoda</taxon>
        <taxon>Digenea</taxon>
        <taxon>Strigeidida</taxon>
        <taxon>Schistosomatoidea</taxon>
        <taxon>Schistosomatidae</taxon>
        <taxon>Schistosoma</taxon>
    </lineage>
</organism>
<dbReference type="PRINTS" id="PR01301">
    <property type="entry name" value="RGSPROTEIN"/>
</dbReference>
<gene>
    <name evidence="4" type="ORF">EWB00_006961</name>
</gene>
<dbReference type="InterPro" id="IPR036305">
    <property type="entry name" value="RGS_sf"/>
</dbReference>
<dbReference type="SMART" id="SM00315">
    <property type="entry name" value="RGS"/>
    <property type="match status" value="1"/>
</dbReference>
<dbReference type="InterPro" id="IPR036390">
    <property type="entry name" value="WH_DNA-bd_sf"/>
</dbReference>
<dbReference type="InterPro" id="IPR047016">
    <property type="entry name" value="RGS6/7/9/11"/>
</dbReference>
<dbReference type="AlphaFoldDB" id="A0A4Z2CWE9"/>
<dbReference type="Gene3D" id="1.10.1240.60">
    <property type="match status" value="1"/>
</dbReference>
<evidence type="ECO:0000256" key="1">
    <source>
        <dbReference type="ARBA" id="ARBA00022700"/>
    </source>
</evidence>
<dbReference type="EMBL" id="SKCS01000407">
    <property type="protein sequence ID" value="TNN08525.1"/>
    <property type="molecule type" value="Genomic_DNA"/>
</dbReference>
<dbReference type="InterPro" id="IPR040759">
    <property type="entry name" value="RGS_DHEX"/>
</dbReference>
<dbReference type="SUPFAM" id="SSF46785">
    <property type="entry name" value="Winged helix' DNA-binding domain"/>
    <property type="match status" value="1"/>
</dbReference>
<dbReference type="GO" id="GO:0043005">
    <property type="term" value="C:neuron projection"/>
    <property type="evidence" value="ECO:0007669"/>
    <property type="project" value="TreeGrafter"/>
</dbReference>
<dbReference type="InterPro" id="IPR000591">
    <property type="entry name" value="DEP_dom"/>
</dbReference>
<keyword evidence="1" id="KW-0734">Signal transduction inhibitor</keyword>
<dbReference type="SUPFAM" id="SSF48097">
    <property type="entry name" value="Regulator of G-protein signaling, RGS"/>
    <property type="match status" value="1"/>
</dbReference>
<dbReference type="Pfam" id="PF00615">
    <property type="entry name" value="RGS"/>
    <property type="match status" value="1"/>
</dbReference>
<dbReference type="PANTHER" id="PTHR45746:SF5">
    <property type="entry name" value="REGULATOR OF G-PROTEIN SIGNALING 7"/>
    <property type="match status" value="1"/>
</dbReference>